<dbReference type="OrthoDB" id="15077at2"/>
<evidence type="ECO:0000313" key="5">
    <source>
        <dbReference type="EMBL" id="MQY19838.1"/>
    </source>
</evidence>
<reference evidence="5 6" key="1">
    <citation type="submission" date="2019-10" db="EMBL/GenBank/DDBJ databases">
        <title>Nocardia macrotermitis sp. nov. and Nocardia aurantia sp. nov., isolated from the gut of fungus growing-termite Macrotermes natalensis.</title>
        <authorList>
            <person name="Benndorf R."/>
            <person name="Schwitalla J."/>
            <person name="Martin K."/>
            <person name="De Beer W."/>
            <person name="Kaster A.-K."/>
            <person name="Vollmers J."/>
            <person name="Poulsen M."/>
            <person name="Beemelmanns C."/>
        </authorList>
    </citation>
    <scope>NUCLEOTIDE SEQUENCE [LARGE SCALE GENOMIC DNA]</scope>
    <source>
        <strain evidence="5 6">RB20</strain>
    </source>
</reference>
<protein>
    <recommendedName>
        <fullName evidence="4">Putative pterin-4-alpha-carbinolamine dehydratase</fullName>
        <shortName evidence="4">PHS</shortName>
        <ecNumber evidence="4">4.2.1.96</ecNumber>
    </recommendedName>
    <alternativeName>
        <fullName evidence="4">4-alpha-hydroxy-tetrahydropterin dehydratase</fullName>
    </alternativeName>
    <alternativeName>
        <fullName evidence="4">Pterin carbinolamine dehydratase</fullName>
        <shortName evidence="4">PCD</shortName>
    </alternativeName>
</protein>
<evidence type="ECO:0000313" key="6">
    <source>
        <dbReference type="Proteomes" id="UP000438448"/>
    </source>
</evidence>
<evidence type="ECO:0000256" key="4">
    <source>
        <dbReference type="HAMAP-Rule" id="MF_00434"/>
    </source>
</evidence>
<dbReference type="Gene3D" id="3.30.1360.20">
    <property type="entry name" value="Transcriptional coactivator/pterin dehydratase"/>
    <property type="match status" value="1"/>
</dbReference>
<evidence type="ECO:0000256" key="1">
    <source>
        <dbReference type="ARBA" id="ARBA00001554"/>
    </source>
</evidence>
<accession>A0A7K0D2B2</accession>
<comment type="caution">
    <text evidence="5">The sequence shown here is derived from an EMBL/GenBank/DDBJ whole genome shotgun (WGS) entry which is preliminary data.</text>
</comment>
<comment type="similarity">
    <text evidence="2 4">Belongs to the pterin-4-alpha-carbinolamine dehydratase family.</text>
</comment>
<dbReference type="GO" id="GO:0006729">
    <property type="term" value="P:tetrahydrobiopterin biosynthetic process"/>
    <property type="evidence" value="ECO:0007669"/>
    <property type="project" value="InterPro"/>
</dbReference>
<proteinExistence type="inferred from homology"/>
<dbReference type="PANTHER" id="PTHR12599:SF0">
    <property type="entry name" value="PTERIN-4-ALPHA-CARBINOLAMINE DEHYDRATASE"/>
    <property type="match status" value="1"/>
</dbReference>
<organism evidence="5 6">
    <name type="scientific">Nocardia macrotermitis</name>
    <dbReference type="NCBI Taxonomy" id="2585198"/>
    <lineage>
        <taxon>Bacteria</taxon>
        <taxon>Bacillati</taxon>
        <taxon>Actinomycetota</taxon>
        <taxon>Actinomycetes</taxon>
        <taxon>Mycobacteriales</taxon>
        <taxon>Nocardiaceae</taxon>
        <taxon>Nocardia</taxon>
    </lineage>
</organism>
<evidence type="ECO:0000256" key="2">
    <source>
        <dbReference type="ARBA" id="ARBA00006472"/>
    </source>
</evidence>
<keyword evidence="3 4" id="KW-0456">Lyase</keyword>
<dbReference type="EC" id="4.2.1.96" evidence="4"/>
<sequence length="97" mass="10479">MGTPLLTDEELRTALTGLPDWTRTGDSIARTVEASSFPAGIDLVGRVAAAAEEANHHPDIDIRWRKVTFTLSTHSAGGLTALDVRLAKRIDELAQQN</sequence>
<evidence type="ECO:0000256" key="3">
    <source>
        <dbReference type="ARBA" id="ARBA00023239"/>
    </source>
</evidence>
<dbReference type="CDD" id="cd00488">
    <property type="entry name" value="PCD_DCoH"/>
    <property type="match status" value="1"/>
</dbReference>
<dbReference type="GO" id="GO:0008124">
    <property type="term" value="F:4-alpha-hydroxytetrahydrobiopterin dehydratase activity"/>
    <property type="evidence" value="ECO:0007669"/>
    <property type="project" value="UniProtKB-UniRule"/>
</dbReference>
<dbReference type="InterPro" id="IPR001533">
    <property type="entry name" value="Pterin_deHydtase"/>
</dbReference>
<dbReference type="AlphaFoldDB" id="A0A7K0D2B2"/>
<dbReference type="RefSeq" id="WP_153410596.1">
    <property type="nucleotide sequence ID" value="NZ_WEGK01000005.1"/>
</dbReference>
<dbReference type="Pfam" id="PF01329">
    <property type="entry name" value="Pterin_4a"/>
    <property type="match status" value="1"/>
</dbReference>
<dbReference type="EMBL" id="WEGK01000005">
    <property type="protein sequence ID" value="MQY19838.1"/>
    <property type="molecule type" value="Genomic_DNA"/>
</dbReference>
<dbReference type="NCBIfam" id="NF002017">
    <property type="entry name" value="PRK00823.1-2"/>
    <property type="match status" value="1"/>
</dbReference>
<comment type="catalytic activity">
    <reaction evidence="1 4">
        <text>(4aS,6R)-4a-hydroxy-L-erythro-5,6,7,8-tetrahydrobiopterin = (6R)-L-erythro-6,7-dihydrobiopterin + H2O</text>
        <dbReference type="Rhea" id="RHEA:11920"/>
        <dbReference type="ChEBI" id="CHEBI:15377"/>
        <dbReference type="ChEBI" id="CHEBI:15642"/>
        <dbReference type="ChEBI" id="CHEBI:43120"/>
        <dbReference type="EC" id="4.2.1.96"/>
    </reaction>
</comment>
<gene>
    <name evidence="5" type="ORF">NRB20_29330</name>
</gene>
<dbReference type="InterPro" id="IPR036428">
    <property type="entry name" value="PCD_sf"/>
</dbReference>
<dbReference type="SUPFAM" id="SSF55248">
    <property type="entry name" value="PCD-like"/>
    <property type="match status" value="1"/>
</dbReference>
<dbReference type="Proteomes" id="UP000438448">
    <property type="component" value="Unassembled WGS sequence"/>
</dbReference>
<dbReference type="PANTHER" id="PTHR12599">
    <property type="entry name" value="PTERIN-4-ALPHA-CARBINOLAMINE DEHYDRATASE"/>
    <property type="match status" value="1"/>
</dbReference>
<name>A0A7K0D2B2_9NOCA</name>
<keyword evidence="6" id="KW-1185">Reference proteome</keyword>
<dbReference type="HAMAP" id="MF_00434">
    <property type="entry name" value="Pterin_4_alpha"/>
    <property type="match status" value="1"/>
</dbReference>